<organism evidence="2 3">
    <name type="scientific">Phialemonium thermophilum</name>
    <dbReference type="NCBI Taxonomy" id="223376"/>
    <lineage>
        <taxon>Eukaryota</taxon>
        <taxon>Fungi</taxon>
        <taxon>Dikarya</taxon>
        <taxon>Ascomycota</taxon>
        <taxon>Pezizomycotina</taxon>
        <taxon>Sordariomycetes</taxon>
        <taxon>Sordariomycetidae</taxon>
        <taxon>Cephalothecales</taxon>
        <taxon>Cephalothecaceae</taxon>
        <taxon>Phialemonium</taxon>
    </lineage>
</organism>
<feature type="region of interest" description="Disordered" evidence="1">
    <location>
        <begin position="60"/>
        <end position="82"/>
    </location>
</feature>
<evidence type="ECO:0000313" key="2">
    <source>
        <dbReference type="EMBL" id="KAL1848908.1"/>
    </source>
</evidence>
<evidence type="ECO:0000313" key="3">
    <source>
        <dbReference type="Proteomes" id="UP001586593"/>
    </source>
</evidence>
<comment type="caution">
    <text evidence="2">The sequence shown here is derived from an EMBL/GenBank/DDBJ whole genome shotgun (WGS) entry which is preliminary data.</text>
</comment>
<accession>A0ABR3VZ09</accession>
<dbReference type="Proteomes" id="UP001586593">
    <property type="component" value="Unassembled WGS sequence"/>
</dbReference>
<protein>
    <submittedName>
        <fullName evidence="2">Uncharacterized protein</fullName>
    </submittedName>
</protein>
<keyword evidence="3" id="KW-1185">Reference proteome</keyword>
<dbReference type="EMBL" id="JAZHXJ010000899">
    <property type="protein sequence ID" value="KAL1848908.1"/>
    <property type="molecule type" value="Genomic_DNA"/>
</dbReference>
<evidence type="ECO:0000256" key="1">
    <source>
        <dbReference type="SAM" id="MobiDB-lite"/>
    </source>
</evidence>
<proteinExistence type="predicted"/>
<feature type="compositionally biased region" description="Basic and acidic residues" evidence="1">
    <location>
        <begin position="60"/>
        <end position="73"/>
    </location>
</feature>
<name>A0ABR3VZ09_9PEZI</name>
<sequence>MSFPRHFPYLPLYQCLPLRASRAVDTPRIPCSRLLVALFLSFGRDRRIHRHYWETPARTDAKKRGKRCPENRRTGRVTPGTGKVGSSSRVLYPSCLPCRAVVVHSCSLGCIYFSVLAAKLWRQNILLPYFSRAAGTLFAATSTFYRPEALSRSEGMRDSSFPARKGILPRTVYKAVVTHKEPSDSIPLSTAVQGCTFASLPCLPVYPVFPRPKSAHYPGLLTHVREELPSERLICEKKTKKK</sequence>
<reference evidence="2 3" key="1">
    <citation type="journal article" date="2024" name="Commun. Biol.">
        <title>Comparative genomic analysis of thermophilic fungi reveals convergent evolutionary adaptations and gene losses.</title>
        <authorList>
            <person name="Steindorff A.S."/>
            <person name="Aguilar-Pontes M.V."/>
            <person name="Robinson A.J."/>
            <person name="Andreopoulos B."/>
            <person name="LaButti K."/>
            <person name="Kuo A."/>
            <person name="Mondo S."/>
            <person name="Riley R."/>
            <person name="Otillar R."/>
            <person name="Haridas S."/>
            <person name="Lipzen A."/>
            <person name="Grimwood J."/>
            <person name="Schmutz J."/>
            <person name="Clum A."/>
            <person name="Reid I.D."/>
            <person name="Moisan M.C."/>
            <person name="Butler G."/>
            <person name="Nguyen T.T.M."/>
            <person name="Dewar K."/>
            <person name="Conant G."/>
            <person name="Drula E."/>
            <person name="Henrissat B."/>
            <person name="Hansel C."/>
            <person name="Singer S."/>
            <person name="Hutchinson M.I."/>
            <person name="de Vries R.P."/>
            <person name="Natvig D.O."/>
            <person name="Powell A.J."/>
            <person name="Tsang A."/>
            <person name="Grigoriev I.V."/>
        </authorList>
    </citation>
    <scope>NUCLEOTIDE SEQUENCE [LARGE SCALE GENOMIC DNA]</scope>
    <source>
        <strain evidence="2 3">ATCC 24622</strain>
    </source>
</reference>
<gene>
    <name evidence="2" type="ORF">VTK73DRAFT_10050</name>
</gene>